<keyword evidence="1" id="KW-0472">Membrane</keyword>
<reference evidence="3" key="1">
    <citation type="submission" date="2011-08" db="EMBL/GenBank/DDBJ databases">
        <authorList>
            <person name="Rombauts S."/>
        </authorList>
    </citation>
    <scope>NUCLEOTIDE SEQUENCE</scope>
    <source>
        <strain evidence="3">London</strain>
    </source>
</reference>
<dbReference type="EMBL" id="CAEY01001563">
    <property type="status" value="NOT_ANNOTATED_CDS"/>
    <property type="molecule type" value="Genomic_DNA"/>
</dbReference>
<evidence type="ECO:0000313" key="3">
    <source>
        <dbReference type="Proteomes" id="UP000015104"/>
    </source>
</evidence>
<feature type="transmembrane region" description="Helical" evidence="1">
    <location>
        <begin position="50"/>
        <end position="69"/>
    </location>
</feature>
<accession>T1K3Y7</accession>
<reference evidence="2" key="2">
    <citation type="submission" date="2015-06" db="UniProtKB">
        <authorList>
            <consortium name="EnsemblMetazoa"/>
        </authorList>
    </citation>
    <scope>IDENTIFICATION</scope>
</reference>
<keyword evidence="3" id="KW-1185">Reference proteome</keyword>
<feature type="transmembrane region" description="Helical" evidence="1">
    <location>
        <begin position="6"/>
        <end position="29"/>
    </location>
</feature>
<evidence type="ECO:0000256" key="1">
    <source>
        <dbReference type="SAM" id="Phobius"/>
    </source>
</evidence>
<dbReference type="EnsemblMetazoa" id="tetur05g00700.1">
    <property type="protein sequence ID" value="tetur05g00700.1"/>
    <property type="gene ID" value="tetur05g00700"/>
</dbReference>
<evidence type="ECO:0000313" key="2">
    <source>
        <dbReference type="EnsemblMetazoa" id="tetur05g00700.1"/>
    </source>
</evidence>
<feature type="transmembrane region" description="Helical" evidence="1">
    <location>
        <begin position="353"/>
        <end position="380"/>
    </location>
</feature>
<proteinExistence type="predicted"/>
<dbReference type="AlphaFoldDB" id="T1K3Y7"/>
<name>T1K3Y7_TETUR</name>
<dbReference type="Proteomes" id="UP000015104">
    <property type="component" value="Unassembled WGS sequence"/>
</dbReference>
<dbReference type="HOGENOM" id="CLU_298335_0_0_1"/>
<sequence>MKINLSWMVSFLCFIGCSIQIYDLTRLYLKYKVRHEMTYDYTDQVELPTIDIIIPMVMAINLTELFIRYPEKMINFCKIYRKTANHTIDNFKSICFHEIKKVATLSSINFAKFVKVKDINELTVDPRQQIDYIQIGDVNVPIDKCKLERYYSGIAIFLRISCTEQAALITDRINNVDSYEGNIATIGHSFGPYFGIRFTSLVDMPIFAHSAYFMIIQKADKLTTSWVRYEKIVSRSLPYPYETNCRNYNKLKALSDCVVKQTIRKGFLWRGVVNEWGSQPEHFGFDVELTTYREARKSCAKLPLLECERTTYIIGGGINSEKVNHTSGLIYIEKPVTPIMYFKAHPELLLSEYLIFLGGIIGTWFAFSILDNLISILIWMKNKVIAKIRKSRESKSPIKLFTIRNSYNFSDPSLNSISDQSRCAFSHLSIATVKSTHELTLNN</sequence>
<organism evidence="2 3">
    <name type="scientific">Tetranychus urticae</name>
    <name type="common">Two-spotted spider mite</name>
    <dbReference type="NCBI Taxonomy" id="32264"/>
    <lineage>
        <taxon>Eukaryota</taxon>
        <taxon>Metazoa</taxon>
        <taxon>Ecdysozoa</taxon>
        <taxon>Arthropoda</taxon>
        <taxon>Chelicerata</taxon>
        <taxon>Arachnida</taxon>
        <taxon>Acari</taxon>
        <taxon>Acariformes</taxon>
        <taxon>Trombidiformes</taxon>
        <taxon>Prostigmata</taxon>
        <taxon>Eleutherengona</taxon>
        <taxon>Raphignathae</taxon>
        <taxon>Tetranychoidea</taxon>
        <taxon>Tetranychidae</taxon>
        <taxon>Tetranychus</taxon>
    </lineage>
</organism>
<protein>
    <submittedName>
        <fullName evidence="2">Uncharacterized protein</fullName>
    </submittedName>
</protein>
<keyword evidence="1" id="KW-0812">Transmembrane</keyword>
<keyword evidence="1" id="KW-1133">Transmembrane helix</keyword>